<name>A0A0F9H1B9_9ZZZZ</name>
<evidence type="ECO:0000313" key="2">
    <source>
        <dbReference type="EMBL" id="KKM04850.1"/>
    </source>
</evidence>
<organism evidence="2">
    <name type="scientific">marine sediment metagenome</name>
    <dbReference type="NCBI Taxonomy" id="412755"/>
    <lineage>
        <taxon>unclassified sequences</taxon>
        <taxon>metagenomes</taxon>
        <taxon>ecological metagenomes</taxon>
    </lineage>
</organism>
<proteinExistence type="predicted"/>
<dbReference type="AlphaFoldDB" id="A0A0F9H1B9"/>
<keyword evidence="1" id="KW-0472">Membrane</keyword>
<comment type="caution">
    <text evidence="2">The sequence shown here is derived from an EMBL/GenBank/DDBJ whole genome shotgun (WGS) entry which is preliminary data.</text>
</comment>
<dbReference type="EMBL" id="LAZR01016361">
    <property type="protein sequence ID" value="KKM04850.1"/>
    <property type="molecule type" value="Genomic_DNA"/>
</dbReference>
<keyword evidence="1" id="KW-0812">Transmembrane</keyword>
<accession>A0A0F9H1B9</accession>
<feature type="transmembrane region" description="Helical" evidence="1">
    <location>
        <begin position="6"/>
        <end position="26"/>
    </location>
</feature>
<protein>
    <submittedName>
        <fullName evidence="2">Uncharacterized protein</fullName>
    </submittedName>
</protein>
<keyword evidence="1" id="KW-1133">Transmembrane helix</keyword>
<gene>
    <name evidence="2" type="ORF">LCGC14_1760100</name>
</gene>
<reference evidence="2" key="1">
    <citation type="journal article" date="2015" name="Nature">
        <title>Complex archaea that bridge the gap between prokaryotes and eukaryotes.</title>
        <authorList>
            <person name="Spang A."/>
            <person name="Saw J.H."/>
            <person name="Jorgensen S.L."/>
            <person name="Zaremba-Niedzwiedzka K."/>
            <person name="Martijn J."/>
            <person name="Lind A.E."/>
            <person name="van Eijk R."/>
            <person name="Schleper C."/>
            <person name="Guy L."/>
            <person name="Ettema T.J."/>
        </authorList>
    </citation>
    <scope>NUCLEOTIDE SEQUENCE</scope>
</reference>
<sequence>MVLREWILVSALIFYNVLPAGGAARLRSGSYPGRFFDILIRISLMEPSDLGLEARALIEIQKEVRQYIFEIVQDKFNVPDALQGRFNMIVDSLIVFTKSRRAATGDYKYAMQLTDLSEIVSPTGDRKLLGDQLKGLNGKNRILWHYRQTERIVVALRKEFYGAREESYKAIGDLKTYMRNMYPQTRRFRRYNINFAGLKVPQMKEFIDITMGLDVYSKEFLKDASAGTNKVIIPQIVMTMTRHHILQNPEYYLMLGVYDNRFSFRLAPVEFRSNVEIHQALTSDFDQTSDLMDARLMHLYELIQRPFVRGTDYKTLFASEFMGREAYIFGRGNVKIWDGIDPSVIEEYAERWAMFKDPSKPESVFYNKYYGTFYNRGYLWFMNDYNRYLNEDPGTAYPEFWYWHSTVYLPQSLYPFLASLRWNQD</sequence>
<evidence type="ECO:0000256" key="1">
    <source>
        <dbReference type="SAM" id="Phobius"/>
    </source>
</evidence>